<dbReference type="AlphaFoldDB" id="G7WN75"/>
<feature type="transmembrane region" description="Helical" evidence="2">
    <location>
        <begin position="260"/>
        <end position="280"/>
    </location>
</feature>
<dbReference type="KEGG" id="mhi:Mhar_0553"/>
<evidence type="ECO:0000256" key="2">
    <source>
        <dbReference type="SAM" id="Phobius"/>
    </source>
</evidence>
<protein>
    <recommendedName>
        <fullName evidence="3">PEGA domain-containing protein</fullName>
    </recommendedName>
</protein>
<evidence type="ECO:0000256" key="1">
    <source>
        <dbReference type="SAM" id="MobiDB-lite"/>
    </source>
</evidence>
<evidence type="ECO:0000259" key="3">
    <source>
        <dbReference type="Pfam" id="PF08308"/>
    </source>
</evidence>
<dbReference type="EMBL" id="CP003117">
    <property type="protein sequence ID" value="AET63931.1"/>
    <property type="molecule type" value="Genomic_DNA"/>
</dbReference>
<evidence type="ECO:0000313" key="4">
    <source>
        <dbReference type="EMBL" id="AET63931.1"/>
    </source>
</evidence>
<dbReference type="PATRIC" id="fig|1110509.7.peg.610"/>
<accession>G7WN75</accession>
<sequence>MGILIREARILMAPLLISAALVATFMAVATGDPSESSDVVHLGSGPRPIYRIGYSGDGSVGIDELIEQAHISVAKGAGDTAPSGLSSDSLSLSPSSPLEAPEFDPPSEVGGASPPQLASDGGSGTTTSTAAARIGDEKPPYVRVPVVSDPSGAEVYIDGIYSGITPFIATVEPESHLVEAYREGYWNWFNVIEFTPSTGTVPITLTPREPASKGTAEVEAAQNLSSLEAANPAAGENGSLELRPLLPDEADFLEANYRKLLIVVALLSFLIGSGSIASWARSRLTTSIRISFPRDGEDRWAGLVEGQASRIRGSKRQVYVLVRYDDEHLQVRRRVEPNRDGRWSTRCDVEEGTVYRIYAVVVDRPLPEGAYLEEIPPHRAISEVGPVTGKGKPQKPPDGKNPSPDSDPG</sequence>
<keyword evidence="5" id="KW-1185">Reference proteome</keyword>
<feature type="region of interest" description="Disordered" evidence="1">
    <location>
        <begin position="375"/>
        <end position="409"/>
    </location>
</feature>
<keyword evidence="2" id="KW-1133">Transmembrane helix</keyword>
<dbReference type="Proteomes" id="UP000005877">
    <property type="component" value="Chromosome"/>
</dbReference>
<feature type="region of interest" description="Disordered" evidence="1">
    <location>
        <begin position="77"/>
        <end position="136"/>
    </location>
</feature>
<dbReference type="STRING" id="1110509.Mhar_0553"/>
<organism evidence="4 5">
    <name type="scientific">Methanothrix harundinacea (strain 6Ac)</name>
    <name type="common">Methanosaeta harundinacea</name>
    <dbReference type="NCBI Taxonomy" id="1110509"/>
    <lineage>
        <taxon>Archaea</taxon>
        <taxon>Methanobacteriati</taxon>
        <taxon>Methanobacteriota</taxon>
        <taxon>Stenosarchaea group</taxon>
        <taxon>Methanomicrobia</taxon>
        <taxon>Methanotrichales</taxon>
        <taxon>Methanotrichaceae</taxon>
        <taxon>Methanothrix</taxon>
    </lineage>
</organism>
<name>G7WN75_METH6</name>
<dbReference type="HOGENOM" id="CLU_671956_0_0_2"/>
<dbReference type="Pfam" id="PF08308">
    <property type="entry name" value="PEGA"/>
    <property type="match status" value="1"/>
</dbReference>
<keyword evidence="2" id="KW-0472">Membrane</keyword>
<proteinExistence type="predicted"/>
<gene>
    <name evidence="4" type="ordered locus">Mhar_0553</name>
</gene>
<reference evidence="4 5" key="1">
    <citation type="journal article" date="2012" name="PLoS ONE">
        <title>The genome characteristics and predicted function of methyl-group oxidation pathway in the obligate aceticlastic methanogens, Methanosaeta spp.</title>
        <authorList>
            <person name="Zhu J."/>
            <person name="Zheng H."/>
            <person name="Ai G."/>
            <person name="Zhang G."/>
            <person name="Liu D."/>
            <person name="Liu X."/>
            <person name="Dong X."/>
        </authorList>
    </citation>
    <scope>NUCLEOTIDE SEQUENCE [LARGE SCALE GENOMIC DNA]</scope>
    <source>
        <strain evidence="4 5">6Ac</strain>
    </source>
</reference>
<keyword evidence="2" id="KW-0812">Transmembrane</keyword>
<feature type="domain" description="PEGA" evidence="3">
    <location>
        <begin position="145"/>
        <end position="201"/>
    </location>
</feature>
<evidence type="ECO:0000313" key="5">
    <source>
        <dbReference type="Proteomes" id="UP000005877"/>
    </source>
</evidence>
<feature type="compositionally biased region" description="Low complexity" evidence="1">
    <location>
        <begin position="82"/>
        <end position="98"/>
    </location>
</feature>
<dbReference type="InterPro" id="IPR013229">
    <property type="entry name" value="PEGA"/>
</dbReference>